<sequence>MNGGFLLKLIAWGIALTLVALPIVGVLNGWFASDRWPVTQISVRAEFDHVSAEQIRAAAQPLLGEGFFAIRLDAIRDAVAKLPWVEHAEARKRWPDTIDLVIYEQQPYARWGENRLINRQGHIFSVAGNSNLQGLPRLAGPDDRLAEVLQFYADCVKDFSGSGLVIDAVTLSSRGGWKLDLASGAVIEIGRADAQQRLRRFLDVWPRLASSHPAPPTYVDLRYENGFAMRWQDTALAAPPANAPGKGPSKSQVTTFSIDASRHLASMSTTHPGHT</sequence>
<keyword evidence="5 9" id="KW-0812">Transmembrane</keyword>
<reference evidence="11 12" key="1">
    <citation type="journal article" date="2019" name="Int. J. Syst. Evol. Microbiol.">
        <title>The Global Catalogue of Microorganisms (GCM) 10K type strain sequencing project: providing services to taxonomists for standard genome sequencing and annotation.</title>
        <authorList>
            <consortium name="The Broad Institute Genomics Platform"/>
            <consortium name="The Broad Institute Genome Sequencing Center for Infectious Disease"/>
            <person name="Wu L."/>
            <person name="Ma J."/>
        </authorList>
    </citation>
    <scope>NUCLEOTIDE SEQUENCE [LARGE SCALE GENOMIC DNA]</scope>
    <source>
        <strain evidence="11 12">JCM 15421</strain>
    </source>
</reference>
<comment type="caution">
    <text evidence="11">The sequence shown here is derived from an EMBL/GenBank/DDBJ whole genome shotgun (WGS) entry which is preliminary data.</text>
</comment>
<keyword evidence="6 9" id="KW-1133">Transmembrane helix</keyword>
<dbReference type="EMBL" id="BAAAEU010000007">
    <property type="protein sequence ID" value="GAA0714104.1"/>
    <property type="molecule type" value="Genomic_DNA"/>
</dbReference>
<dbReference type="GO" id="GO:0051301">
    <property type="term" value="P:cell division"/>
    <property type="evidence" value="ECO:0007669"/>
    <property type="project" value="UniProtKB-KW"/>
</dbReference>
<evidence type="ECO:0000256" key="6">
    <source>
        <dbReference type="ARBA" id="ARBA00022989"/>
    </source>
</evidence>
<accession>A0ABN1IHY3</accession>
<evidence type="ECO:0000313" key="12">
    <source>
        <dbReference type="Proteomes" id="UP001501523"/>
    </source>
</evidence>
<comment type="subcellular location">
    <subcellularLocation>
        <location evidence="9">Cell inner membrane</location>
        <topology evidence="9">Single-pass type II membrane protein</topology>
    </subcellularLocation>
    <subcellularLocation>
        <location evidence="1">Membrane</location>
    </subcellularLocation>
    <text evidence="9">Localizes to the division septum.</text>
</comment>
<gene>
    <name evidence="9" type="primary">ftsQ</name>
    <name evidence="11" type="ORF">GCM10009105_18260</name>
</gene>
<evidence type="ECO:0000313" key="11">
    <source>
        <dbReference type="EMBL" id="GAA0714104.1"/>
    </source>
</evidence>
<protein>
    <recommendedName>
        <fullName evidence="9">Cell division protein FtsQ</fullName>
    </recommendedName>
</protein>
<evidence type="ECO:0000256" key="5">
    <source>
        <dbReference type="ARBA" id="ARBA00022692"/>
    </source>
</evidence>
<keyword evidence="2 9" id="KW-1003">Cell membrane</keyword>
<feature type="transmembrane region" description="Helical" evidence="9">
    <location>
        <begin position="9"/>
        <end position="31"/>
    </location>
</feature>
<dbReference type="Pfam" id="PF03799">
    <property type="entry name" value="FtsQ_DivIB_C"/>
    <property type="match status" value="1"/>
</dbReference>
<evidence type="ECO:0000256" key="8">
    <source>
        <dbReference type="ARBA" id="ARBA00023306"/>
    </source>
</evidence>
<organism evidence="11 12">
    <name type="scientific">Dokdonella soli</name>
    <dbReference type="NCBI Taxonomy" id="529810"/>
    <lineage>
        <taxon>Bacteria</taxon>
        <taxon>Pseudomonadati</taxon>
        <taxon>Pseudomonadota</taxon>
        <taxon>Gammaproteobacteria</taxon>
        <taxon>Lysobacterales</taxon>
        <taxon>Rhodanobacteraceae</taxon>
        <taxon>Dokdonella</taxon>
    </lineage>
</organism>
<keyword evidence="12" id="KW-1185">Reference proteome</keyword>
<dbReference type="InterPro" id="IPR013685">
    <property type="entry name" value="POTRA_FtsQ_type"/>
</dbReference>
<feature type="domain" description="POTRA" evidence="10">
    <location>
        <begin position="36"/>
        <end position="105"/>
    </location>
</feature>
<dbReference type="InterPro" id="IPR034746">
    <property type="entry name" value="POTRA"/>
</dbReference>
<dbReference type="PANTHER" id="PTHR35851:SF1">
    <property type="entry name" value="CELL DIVISION PROTEIN FTSQ"/>
    <property type="match status" value="1"/>
</dbReference>
<evidence type="ECO:0000256" key="2">
    <source>
        <dbReference type="ARBA" id="ARBA00022475"/>
    </source>
</evidence>
<dbReference type="HAMAP" id="MF_00911">
    <property type="entry name" value="FtsQ_subfam"/>
    <property type="match status" value="1"/>
</dbReference>
<proteinExistence type="inferred from homology"/>
<comment type="function">
    <text evidence="9">Essential cell division protein. May link together the upstream cell division proteins, which are predominantly cytoplasmic, with the downstream cell division proteins, which are predominantly periplasmic. May control correct divisome assembly.</text>
</comment>
<name>A0ABN1IHY3_9GAMM</name>
<dbReference type="PANTHER" id="PTHR35851">
    <property type="entry name" value="CELL DIVISION PROTEIN FTSQ"/>
    <property type="match status" value="1"/>
</dbReference>
<dbReference type="Gene3D" id="3.40.50.11690">
    <property type="entry name" value="Cell division protein FtsQ/DivIB"/>
    <property type="match status" value="1"/>
</dbReference>
<dbReference type="Proteomes" id="UP001501523">
    <property type="component" value="Unassembled WGS sequence"/>
</dbReference>
<keyword evidence="8 9" id="KW-0131">Cell cycle</keyword>
<evidence type="ECO:0000256" key="9">
    <source>
        <dbReference type="HAMAP-Rule" id="MF_00911"/>
    </source>
</evidence>
<comment type="subunit">
    <text evidence="9">Part of a complex composed of FtsB, FtsL and FtsQ.</text>
</comment>
<evidence type="ECO:0000259" key="10">
    <source>
        <dbReference type="PROSITE" id="PS51779"/>
    </source>
</evidence>
<dbReference type="InterPro" id="IPR026579">
    <property type="entry name" value="FtsQ"/>
</dbReference>
<keyword evidence="7 9" id="KW-0472">Membrane</keyword>
<evidence type="ECO:0000256" key="3">
    <source>
        <dbReference type="ARBA" id="ARBA00022519"/>
    </source>
</evidence>
<dbReference type="InterPro" id="IPR045335">
    <property type="entry name" value="FtsQ_C_sf"/>
</dbReference>
<dbReference type="InterPro" id="IPR005548">
    <property type="entry name" value="Cell_div_FtsQ/DivIB_C"/>
</dbReference>
<evidence type="ECO:0000256" key="7">
    <source>
        <dbReference type="ARBA" id="ARBA00023136"/>
    </source>
</evidence>
<dbReference type="RefSeq" id="WP_343789869.1">
    <property type="nucleotide sequence ID" value="NZ_BAAAEU010000007.1"/>
</dbReference>
<evidence type="ECO:0000256" key="4">
    <source>
        <dbReference type="ARBA" id="ARBA00022618"/>
    </source>
</evidence>
<evidence type="ECO:0000256" key="1">
    <source>
        <dbReference type="ARBA" id="ARBA00004370"/>
    </source>
</evidence>
<dbReference type="PROSITE" id="PS51779">
    <property type="entry name" value="POTRA"/>
    <property type="match status" value="1"/>
</dbReference>
<keyword evidence="4 9" id="KW-0132">Cell division</keyword>
<dbReference type="Gene3D" id="3.10.20.310">
    <property type="entry name" value="membrane protein fhac"/>
    <property type="match status" value="1"/>
</dbReference>
<comment type="similarity">
    <text evidence="9">Belongs to the FtsQ/DivIB family. FtsQ subfamily.</text>
</comment>
<dbReference type="Pfam" id="PF08478">
    <property type="entry name" value="POTRA_1"/>
    <property type="match status" value="1"/>
</dbReference>
<keyword evidence="3 9" id="KW-0997">Cell inner membrane</keyword>